<organism evidence="2 3">
    <name type="scientific">Schizosaccharomyces cryophilus (strain OY26 / ATCC MYA-4695 / CBS 11777 / NBRC 106824 / NRRL Y48691)</name>
    <name type="common">Fission yeast</name>
    <dbReference type="NCBI Taxonomy" id="653667"/>
    <lineage>
        <taxon>Eukaryota</taxon>
        <taxon>Fungi</taxon>
        <taxon>Dikarya</taxon>
        <taxon>Ascomycota</taxon>
        <taxon>Taphrinomycotina</taxon>
        <taxon>Schizosaccharomycetes</taxon>
        <taxon>Schizosaccharomycetales</taxon>
        <taxon>Schizosaccharomycetaceae</taxon>
        <taxon>Schizosaccharomyces</taxon>
    </lineage>
</organism>
<dbReference type="InterPro" id="IPR052432">
    <property type="entry name" value="PITP/CRAL-TRIO"/>
</dbReference>
<dbReference type="InterPro" id="IPR001251">
    <property type="entry name" value="CRAL-TRIO_dom"/>
</dbReference>
<dbReference type="SUPFAM" id="SSF52087">
    <property type="entry name" value="CRAL/TRIO domain"/>
    <property type="match status" value="1"/>
</dbReference>
<evidence type="ECO:0000313" key="3">
    <source>
        <dbReference type="Proteomes" id="UP000015464"/>
    </source>
</evidence>
<keyword evidence="3" id="KW-1185">Reference proteome</keyword>
<dbReference type="OMA" id="MYFIWGQ"/>
<dbReference type="InterPro" id="IPR036273">
    <property type="entry name" value="CRAL/TRIO_N_dom_sf"/>
</dbReference>
<dbReference type="Pfam" id="PF03765">
    <property type="entry name" value="CRAL_TRIO_N"/>
    <property type="match status" value="1"/>
</dbReference>
<dbReference type="AlphaFoldDB" id="S9VV40"/>
<evidence type="ECO:0000313" key="2">
    <source>
        <dbReference type="EMBL" id="EPY51658.1"/>
    </source>
</evidence>
<dbReference type="STRING" id="653667.S9VV40"/>
<dbReference type="PANTHER" id="PTHR46590:SF6">
    <property type="entry name" value="CRAL-TRIO DOMAIN-CONTAINING PROTEIN C365.01"/>
    <property type="match status" value="1"/>
</dbReference>
<gene>
    <name evidence="2" type="ORF">SPOG_00083</name>
</gene>
<name>S9VV40_SCHCR</name>
<dbReference type="HOGENOM" id="CLU_781102_0_0_1"/>
<dbReference type="SUPFAM" id="SSF46938">
    <property type="entry name" value="CRAL/TRIO N-terminal domain"/>
    <property type="match status" value="1"/>
</dbReference>
<dbReference type="SMART" id="SM01100">
    <property type="entry name" value="CRAL_TRIO_N"/>
    <property type="match status" value="1"/>
</dbReference>
<proteinExistence type="predicted"/>
<dbReference type="SMART" id="SM00516">
    <property type="entry name" value="SEC14"/>
    <property type="match status" value="1"/>
</dbReference>
<dbReference type="eggNOG" id="KOG1470">
    <property type="taxonomic scope" value="Eukaryota"/>
</dbReference>
<dbReference type="PANTHER" id="PTHR46590">
    <property type="entry name" value="PHOSPHATIDYLINOSITOL TRANSFER PROTEIN CSR1-RELATED"/>
    <property type="match status" value="1"/>
</dbReference>
<dbReference type="InterPro" id="IPR036865">
    <property type="entry name" value="CRAL-TRIO_dom_sf"/>
</dbReference>
<dbReference type="GeneID" id="25034415"/>
<reference evidence="2 3" key="1">
    <citation type="journal article" date="2011" name="Science">
        <title>Comparative functional genomics of the fission yeasts.</title>
        <authorList>
            <person name="Rhind N."/>
            <person name="Chen Z."/>
            <person name="Yassour M."/>
            <person name="Thompson D.A."/>
            <person name="Haas B.J."/>
            <person name="Habib N."/>
            <person name="Wapinski I."/>
            <person name="Roy S."/>
            <person name="Lin M.F."/>
            <person name="Heiman D.I."/>
            <person name="Young S.K."/>
            <person name="Furuya K."/>
            <person name="Guo Y."/>
            <person name="Pidoux A."/>
            <person name="Chen H.M."/>
            <person name="Robbertse B."/>
            <person name="Goldberg J.M."/>
            <person name="Aoki K."/>
            <person name="Bayne E.H."/>
            <person name="Berlin A.M."/>
            <person name="Desjardins C.A."/>
            <person name="Dobbs E."/>
            <person name="Dukaj L."/>
            <person name="Fan L."/>
            <person name="FitzGerald M.G."/>
            <person name="French C."/>
            <person name="Gujja S."/>
            <person name="Hansen K."/>
            <person name="Keifenheim D."/>
            <person name="Levin J.Z."/>
            <person name="Mosher R.A."/>
            <person name="Mueller C.A."/>
            <person name="Pfiffner J."/>
            <person name="Priest M."/>
            <person name="Russ C."/>
            <person name="Smialowska A."/>
            <person name="Swoboda P."/>
            <person name="Sykes S.M."/>
            <person name="Vaughn M."/>
            <person name="Vengrova S."/>
            <person name="Yoder R."/>
            <person name="Zeng Q."/>
            <person name="Allshire R."/>
            <person name="Baulcombe D."/>
            <person name="Birren B.W."/>
            <person name="Brown W."/>
            <person name="Ekwall K."/>
            <person name="Kellis M."/>
            <person name="Leatherwood J."/>
            <person name="Levin H."/>
            <person name="Margalit H."/>
            <person name="Martienssen R."/>
            <person name="Nieduszynski C.A."/>
            <person name="Spatafora J.W."/>
            <person name="Friedman N."/>
            <person name="Dalgaard J.Z."/>
            <person name="Baumann P."/>
            <person name="Niki H."/>
            <person name="Regev A."/>
            <person name="Nusbaum C."/>
        </authorList>
    </citation>
    <scope>NUCLEOTIDE SEQUENCE [LARGE SCALE GENOMIC DNA]</scope>
    <source>
        <strain evidence="3">OY26 / ATCC MYA-4695 / CBS 11777 / NBRC 106824 / NRRL Y48691</strain>
    </source>
</reference>
<dbReference type="PROSITE" id="PS50191">
    <property type="entry name" value="CRAL_TRIO"/>
    <property type="match status" value="1"/>
</dbReference>
<evidence type="ECO:0000259" key="1">
    <source>
        <dbReference type="PROSITE" id="PS50191"/>
    </source>
</evidence>
<dbReference type="Gene3D" id="3.40.525.10">
    <property type="entry name" value="CRAL-TRIO lipid binding domain"/>
    <property type="match status" value="1"/>
</dbReference>
<dbReference type="Pfam" id="PF00650">
    <property type="entry name" value="CRAL_TRIO"/>
    <property type="match status" value="1"/>
</dbReference>
<sequence length="370" mass="43175">MTEVPSDKRQVLQTTWSKIFAEIEQPEFKSAFDSEHQMYVNFFEQCAFDDFDLTLLRFLKARKFNVNDASSMLTNAIRWRHQVDLRGIMLRGEKGLNQDFVKASMYFIWGQDRAGRPIVFLNLHNFIPPKDAQNMQELKALILYAMENARLFLDSEQNSLKGVLGLVDLTYFSRKNIDLEFAKVFAETFQNYYPEILGQALVVGSGFRMALFEGVWSIGKYFLDAEVRKKITFCKPYQVKDYLDDKYIPISMQGQFNESKIYDNAPPEPAGVGSKEQFKTLDDKYVEAAKEFISVTREWLYAAGKPNEKDLEQKRKEVKSKCKQLWREGLSLRPPNIYQRLGLIDSKDSLTNERRMPPTSYSKFPRMYNL</sequence>
<protein>
    <submittedName>
        <fullName evidence="2">Sec14 cytosolic factor family protein</fullName>
    </submittedName>
</protein>
<dbReference type="Proteomes" id="UP000015464">
    <property type="component" value="Unassembled WGS sequence"/>
</dbReference>
<dbReference type="OrthoDB" id="75724at2759"/>
<dbReference type="RefSeq" id="XP_013023044.1">
    <property type="nucleotide sequence ID" value="XM_013167590.1"/>
</dbReference>
<dbReference type="CDD" id="cd00170">
    <property type="entry name" value="SEC14"/>
    <property type="match status" value="1"/>
</dbReference>
<accession>S9VV40</accession>
<dbReference type="EMBL" id="KE546990">
    <property type="protein sequence ID" value="EPY51658.1"/>
    <property type="molecule type" value="Genomic_DNA"/>
</dbReference>
<feature type="domain" description="CRAL-TRIO" evidence="1">
    <location>
        <begin position="93"/>
        <end position="260"/>
    </location>
</feature>
<dbReference type="InterPro" id="IPR011074">
    <property type="entry name" value="CRAL/TRIO_N_dom"/>
</dbReference>